<evidence type="ECO:0000313" key="3">
    <source>
        <dbReference type="Proteomes" id="UP000823388"/>
    </source>
</evidence>
<protein>
    <submittedName>
        <fullName evidence="2">Uncharacterized protein</fullName>
    </submittedName>
</protein>
<keyword evidence="3" id="KW-1185">Reference proteome</keyword>
<proteinExistence type="predicted"/>
<feature type="region of interest" description="Disordered" evidence="1">
    <location>
        <begin position="72"/>
        <end position="120"/>
    </location>
</feature>
<feature type="compositionally biased region" description="Basic residues" evidence="1">
    <location>
        <begin position="73"/>
        <end position="89"/>
    </location>
</feature>
<comment type="caution">
    <text evidence="2">The sequence shown here is derived from an EMBL/GenBank/DDBJ whole genome shotgun (WGS) entry which is preliminary data.</text>
</comment>
<dbReference type="AlphaFoldDB" id="A0A8T0QX80"/>
<organism evidence="2 3">
    <name type="scientific">Panicum virgatum</name>
    <name type="common">Blackwell switchgrass</name>
    <dbReference type="NCBI Taxonomy" id="38727"/>
    <lineage>
        <taxon>Eukaryota</taxon>
        <taxon>Viridiplantae</taxon>
        <taxon>Streptophyta</taxon>
        <taxon>Embryophyta</taxon>
        <taxon>Tracheophyta</taxon>
        <taxon>Spermatophyta</taxon>
        <taxon>Magnoliopsida</taxon>
        <taxon>Liliopsida</taxon>
        <taxon>Poales</taxon>
        <taxon>Poaceae</taxon>
        <taxon>PACMAD clade</taxon>
        <taxon>Panicoideae</taxon>
        <taxon>Panicodae</taxon>
        <taxon>Paniceae</taxon>
        <taxon>Panicinae</taxon>
        <taxon>Panicum</taxon>
        <taxon>Panicum sect. Hiantes</taxon>
    </lineage>
</organism>
<reference evidence="2" key="1">
    <citation type="submission" date="2020-05" db="EMBL/GenBank/DDBJ databases">
        <title>WGS assembly of Panicum virgatum.</title>
        <authorList>
            <person name="Lovell J.T."/>
            <person name="Jenkins J."/>
            <person name="Shu S."/>
            <person name="Juenger T.E."/>
            <person name="Schmutz J."/>
        </authorList>
    </citation>
    <scope>NUCLEOTIDE SEQUENCE</scope>
    <source>
        <strain evidence="2">AP13</strain>
    </source>
</reference>
<sequence length="120" mass="13115">MVTWCSPVDFSGDDAPLHQGILLSAPLLLIPALGTGCTRSLGCGFVPSRRPPLPSSTPPAMDLQDHASVWTRWGRRNRSPRGRRAHAARRAAPPRSWNVHEGTTRKQTSNGMVRIREGAN</sequence>
<name>A0A8T0QX80_PANVG</name>
<gene>
    <name evidence="2" type="ORF">PVAP13_6NG221600</name>
</gene>
<evidence type="ECO:0000313" key="2">
    <source>
        <dbReference type="EMBL" id="KAG2577867.1"/>
    </source>
</evidence>
<accession>A0A8T0QX80</accession>
<evidence type="ECO:0000256" key="1">
    <source>
        <dbReference type="SAM" id="MobiDB-lite"/>
    </source>
</evidence>
<dbReference type="EMBL" id="CM029048">
    <property type="protein sequence ID" value="KAG2577867.1"/>
    <property type="molecule type" value="Genomic_DNA"/>
</dbReference>
<dbReference type="Proteomes" id="UP000823388">
    <property type="component" value="Chromosome 6N"/>
</dbReference>